<keyword evidence="3 7" id="KW-1134">Transmembrane beta strand</keyword>
<dbReference type="Gene3D" id="2.60.40.1120">
    <property type="entry name" value="Carboxypeptidase-like, regulatory domain"/>
    <property type="match status" value="1"/>
</dbReference>
<dbReference type="InterPro" id="IPR012910">
    <property type="entry name" value="Plug_dom"/>
</dbReference>
<reference evidence="10 11" key="1">
    <citation type="submission" date="2015-09" db="EMBL/GenBank/DDBJ databases">
        <authorList>
            <consortium name="Pathogen Informatics"/>
        </authorList>
    </citation>
    <scope>NUCLEOTIDE SEQUENCE [LARGE SCALE GENOMIC DNA]</scope>
    <source>
        <strain evidence="10 11">2789STDY5608872</strain>
    </source>
</reference>
<dbReference type="EMBL" id="CYXP01000012">
    <property type="protein sequence ID" value="CUN32685.1"/>
    <property type="molecule type" value="Genomic_DNA"/>
</dbReference>
<organism evidence="10 11">
    <name type="scientific">Parabacteroides distasonis</name>
    <dbReference type="NCBI Taxonomy" id="823"/>
    <lineage>
        <taxon>Bacteria</taxon>
        <taxon>Pseudomonadati</taxon>
        <taxon>Bacteroidota</taxon>
        <taxon>Bacteroidia</taxon>
        <taxon>Bacteroidales</taxon>
        <taxon>Tannerellaceae</taxon>
        <taxon>Parabacteroides</taxon>
    </lineage>
</organism>
<keyword evidence="5 7" id="KW-0472">Membrane</keyword>
<feature type="chain" id="PRO_5008014347" evidence="8">
    <location>
        <begin position="27"/>
        <end position="1096"/>
    </location>
</feature>
<gene>
    <name evidence="10" type="ORF">ERS852429_04112</name>
</gene>
<keyword evidence="8" id="KW-0732">Signal</keyword>
<dbReference type="NCBIfam" id="TIGR04056">
    <property type="entry name" value="OMP_RagA_SusC"/>
    <property type="match status" value="1"/>
</dbReference>
<dbReference type="GO" id="GO:0009279">
    <property type="term" value="C:cell outer membrane"/>
    <property type="evidence" value="ECO:0007669"/>
    <property type="project" value="UniProtKB-SubCell"/>
</dbReference>
<dbReference type="NCBIfam" id="TIGR04057">
    <property type="entry name" value="SusC_RagA_signa"/>
    <property type="match status" value="1"/>
</dbReference>
<evidence type="ECO:0000256" key="5">
    <source>
        <dbReference type="ARBA" id="ARBA00023136"/>
    </source>
</evidence>
<dbReference type="InterPro" id="IPR039426">
    <property type="entry name" value="TonB-dep_rcpt-like"/>
</dbReference>
<keyword evidence="2 7" id="KW-0813">Transport</keyword>
<dbReference type="SMART" id="SM00965">
    <property type="entry name" value="STN"/>
    <property type="match status" value="1"/>
</dbReference>
<keyword evidence="10" id="KW-0675">Receptor</keyword>
<accession>A0A173W2U9</accession>
<evidence type="ECO:0000256" key="7">
    <source>
        <dbReference type="PROSITE-ProRule" id="PRU01360"/>
    </source>
</evidence>
<dbReference type="Pfam" id="PF07660">
    <property type="entry name" value="STN"/>
    <property type="match status" value="1"/>
</dbReference>
<keyword evidence="6 7" id="KW-0998">Cell outer membrane</keyword>
<evidence type="ECO:0000256" key="2">
    <source>
        <dbReference type="ARBA" id="ARBA00022448"/>
    </source>
</evidence>
<proteinExistence type="inferred from homology"/>
<dbReference type="Gene3D" id="2.170.130.10">
    <property type="entry name" value="TonB-dependent receptor, plug domain"/>
    <property type="match status" value="1"/>
</dbReference>
<dbReference type="InterPro" id="IPR037066">
    <property type="entry name" value="Plug_dom_sf"/>
</dbReference>
<evidence type="ECO:0000256" key="6">
    <source>
        <dbReference type="ARBA" id="ARBA00023237"/>
    </source>
</evidence>
<evidence type="ECO:0000256" key="1">
    <source>
        <dbReference type="ARBA" id="ARBA00004571"/>
    </source>
</evidence>
<dbReference type="Pfam" id="PF07715">
    <property type="entry name" value="Plug"/>
    <property type="match status" value="1"/>
</dbReference>
<dbReference type="Proteomes" id="UP000095591">
    <property type="component" value="Unassembled WGS sequence"/>
</dbReference>
<dbReference type="Pfam" id="PF13715">
    <property type="entry name" value="CarbopepD_reg_2"/>
    <property type="match status" value="1"/>
</dbReference>
<dbReference type="FunFam" id="2.170.130.10:FF:000003">
    <property type="entry name" value="SusC/RagA family TonB-linked outer membrane protein"/>
    <property type="match status" value="1"/>
</dbReference>
<dbReference type="InterPro" id="IPR023997">
    <property type="entry name" value="TonB-dep_OMP_SusC/RagA_CS"/>
</dbReference>
<protein>
    <submittedName>
        <fullName evidence="10">Outer membrane cobalamin receptor protein</fullName>
    </submittedName>
</protein>
<feature type="signal peptide" evidence="8">
    <location>
        <begin position="1"/>
        <end position="26"/>
    </location>
</feature>
<evidence type="ECO:0000259" key="9">
    <source>
        <dbReference type="SMART" id="SM00965"/>
    </source>
</evidence>
<dbReference type="InterPro" id="IPR036942">
    <property type="entry name" value="Beta-barrel_TonB_sf"/>
</dbReference>
<dbReference type="SUPFAM" id="SSF56935">
    <property type="entry name" value="Porins"/>
    <property type="match status" value="1"/>
</dbReference>
<dbReference type="Gene3D" id="2.40.170.20">
    <property type="entry name" value="TonB-dependent receptor, beta-barrel domain"/>
    <property type="match status" value="1"/>
</dbReference>
<comment type="subcellular location">
    <subcellularLocation>
        <location evidence="1 7">Cell outer membrane</location>
        <topology evidence="1 7">Multi-pass membrane protein</topology>
    </subcellularLocation>
</comment>
<dbReference type="InterPro" id="IPR023996">
    <property type="entry name" value="TonB-dep_OMP_SusC/RagA"/>
</dbReference>
<evidence type="ECO:0000256" key="4">
    <source>
        <dbReference type="ARBA" id="ARBA00022692"/>
    </source>
</evidence>
<keyword evidence="4 7" id="KW-0812">Transmembrane</keyword>
<evidence type="ECO:0000256" key="3">
    <source>
        <dbReference type="ARBA" id="ARBA00022452"/>
    </source>
</evidence>
<dbReference type="InterPro" id="IPR011662">
    <property type="entry name" value="Secretin/TonB_short_N"/>
</dbReference>
<dbReference type="FunFam" id="2.60.40.1120:FF:000003">
    <property type="entry name" value="Outer membrane protein Omp121"/>
    <property type="match status" value="1"/>
</dbReference>
<feature type="domain" description="Secretin/TonB short N-terminal" evidence="9">
    <location>
        <begin position="51"/>
        <end position="102"/>
    </location>
</feature>
<dbReference type="InterPro" id="IPR008969">
    <property type="entry name" value="CarboxyPept-like_regulatory"/>
</dbReference>
<dbReference type="PROSITE" id="PS52016">
    <property type="entry name" value="TONB_DEPENDENT_REC_3"/>
    <property type="match status" value="1"/>
</dbReference>
<dbReference type="RefSeq" id="WP_057319975.1">
    <property type="nucleotide sequence ID" value="NZ_CYXP01000012.1"/>
</dbReference>
<comment type="similarity">
    <text evidence="7">Belongs to the TonB-dependent receptor family.</text>
</comment>
<evidence type="ECO:0000256" key="8">
    <source>
        <dbReference type="SAM" id="SignalP"/>
    </source>
</evidence>
<name>A0A173W2U9_PARDI</name>
<dbReference type="AlphaFoldDB" id="A0A173W2U9"/>
<evidence type="ECO:0000313" key="10">
    <source>
        <dbReference type="EMBL" id="CUN32685.1"/>
    </source>
</evidence>
<dbReference type="SUPFAM" id="SSF49464">
    <property type="entry name" value="Carboxypeptidase regulatory domain-like"/>
    <property type="match status" value="1"/>
</dbReference>
<evidence type="ECO:0000313" key="11">
    <source>
        <dbReference type="Proteomes" id="UP000095591"/>
    </source>
</evidence>
<sequence length="1096" mass="122121">MNRNKSICITILCLSLAMVRSLPIDAQKVTFHDGFISLKQAFEKLESVSTYKIAYNDSQLDVSRKVLMDQKEMEVLLALSQLLKNTGYTYKTNGNYILIVPEKADDTTKDRKRVSGVIVDNQGIPVIGANVVEKGTANGTITDIDGKFTLEVSGNATLQVSYIGYNTQELSVSGKTDFSVKLGEDTQALDEVVVVGYGTQKKVNLTGAVQSISSQDLTKRNLSSSSQALQGLIPGMVVTQSSGAPGATASIQIRGTGSINSNSEPLVLIDGVEGDMNSVDMNAIESVSVLKDAASASIYGSRASNGVILVTTKRAKENKLSVSYNGYVGFRTPTSTPNPVDAVTYMEAINQACVNNNQAPQYSEEVINAYKTSGADNIHRYDTNWKDLVFDEITLTHNHSLSVSGGSDMLKTFVNASYNYEDGLIPNNSFKRTAIRSNTDVKLTEWLRAGLNLNIRRSIQKDPTSGTNNIINSTLRFTPLFGAVNNDGTWGNGQNGINPLAQAIDGGVKVVDNNDIDVKGTLALTPIKGMEILASYASRRYENKQDKFQNTYDTYEGGNFIMTYPTTKSRYEEWYQLIKNQFNAQVTYENTFNERHYFKGFLGFQTDEFKNKSFGGSRNNYYYDGYEEMNHGDASSSMVNGNSSKLTMMSYFARFNYTFADKYLIELTGRYDGSSRFTAKNRWGFFPSVSIGWRISEEHFFDPLKDAIDNLKIRASYGSLGNQDLKDYYPYASVLALDASYWFGDSKNYTTGIYSNALSNPEISWEKSQQFDFGLDITAFNTRLDVTFDYYIREISDMLQQFPVTYAVGLTSPWENAGNMRNNGWDLSVMWHDRIGKVKYNIRAMLSDVKNEVTDLYGNKYINDNNTTQEGFPISSWYGYVADGYFQSKEEINNYPVYGNNKDNVKPGYIKYKDISGPEGVPDGQITDADRTIIGDPQPRYSFSLNLGAEWNNFDFNVFLQGVGKRDIFFNGAGARPFWMGGTVYEHQLDSWSEENRNAEYPLLLIDGSGGGNMNNIPSSFWVKSGAYMRLKNVSVGYSLPKNILGKSGLSNVRFYLSGQNLLTIAKGYKGYDPEGDVSSYYPVTQVYTFGVDIKF</sequence>